<dbReference type="SUPFAM" id="SSF55120">
    <property type="entry name" value="Pseudouridine synthase"/>
    <property type="match status" value="1"/>
</dbReference>
<evidence type="ECO:0000259" key="1">
    <source>
        <dbReference type="Pfam" id="PF00849"/>
    </source>
</evidence>
<dbReference type="GO" id="GO:0009982">
    <property type="term" value="F:pseudouridine synthase activity"/>
    <property type="evidence" value="ECO:0007669"/>
    <property type="project" value="InterPro"/>
</dbReference>
<organism evidence="2 3">
    <name type="scientific">Emiliania huxleyi (strain CCMP1516)</name>
    <dbReference type="NCBI Taxonomy" id="280463"/>
    <lineage>
        <taxon>Eukaryota</taxon>
        <taxon>Haptista</taxon>
        <taxon>Haptophyta</taxon>
        <taxon>Prymnesiophyceae</taxon>
        <taxon>Isochrysidales</taxon>
        <taxon>Noelaerhabdaceae</taxon>
        <taxon>Emiliania</taxon>
    </lineage>
</organism>
<evidence type="ECO:0000313" key="3">
    <source>
        <dbReference type="Proteomes" id="UP000013827"/>
    </source>
</evidence>
<sequence length="126" mass="13368">MTAAGTTRVCHNLDYATSGVVACAKSEGAAREARKLYAALVFGHPTWEERNISARIAVTARKFRQSVTKASWGKARAVYGMDEGGAGCSHKSTTPAARTTATVAARGRLVLPPHQGKEASLLWLTP</sequence>
<dbReference type="GeneID" id="17281201"/>
<accession>A0A0D3KJJ5</accession>
<name>A0A0D3KJJ5_EMIH1</name>
<keyword evidence="3" id="KW-1185">Reference proteome</keyword>
<feature type="domain" description="Pseudouridine synthase RsuA/RluA-like" evidence="1">
    <location>
        <begin position="7"/>
        <end position="58"/>
    </location>
</feature>
<dbReference type="InterPro" id="IPR020103">
    <property type="entry name" value="PsdUridine_synth_cat_dom_sf"/>
</dbReference>
<dbReference type="HOGENOM" id="CLU_1985790_0_0_1"/>
<dbReference type="AlphaFoldDB" id="A0A0D3KJJ5"/>
<reference evidence="2" key="2">
    <citation type="submission" date="2024-10" db="UniProtKB">
        <authorList>
            <consortium name="EnsemblProtists"/>
        </authorList>
    </citation>
    <scope>IDENTIFICATION</scope>
</reference>
<dbReference type="KEGG" id="ehx:EMIHUDRAFT_227033"/>
<evidence type="ECO:0000313" key="2">
    <source>
        <dbReference type="EnsemblProtists" id="EOD35930"/>
    </source>
</evidence>
<dbReference type="Proteomes" id="UP000013827">
    <property type="component" value="Unassembled WGS sequence"/>
</dbReference>
<dbReference type="EnsemblProtists" id="EOD35930">
    <property type="protein sequence ID" value="EOD35930"/>
    <property type="gene ID" value="EMIHUDRAFT_227033"/>
</dbReference>
<dbReference type="GO" id="GO:0001522">
    <property type="term" value="P:pseudouridine synthesis"/>
    <property type="evidence" value="ECO:0007669"/>
    <property type="project" value="InterPro"/>
</dbReference>
<proteinExistence type="predicted"/>
<dbReference type="Gene3D" id="3.30.2350.10">
    <property type="entry name" value="Pseudouridine synthase"/>
    <property type="match status" value="1"/>
</dbReference>
<dbReference type="RefSeq" id="XP_005788359.1">
    <property type="nucleotide sequence ID" value="XM_005788302.1"/>
</dbReference>
<dbReference type="Pfam" id="PF00849">
    <property type="entry name" value="PseudoU_synth_2"/>
    <property type="match status" value="1"/>
</dbReference>
<dbReference type="InterPro" id="IPR006145">
    <property type="entry name" value="PsdUridine_synth_RsuA/RluA"/>
</dbReference>
<dbReference type="PaxDb" id="2903-EOD35930"/>
<protein>
    <recommendedName>
        <fullName evidence="1">Pseudouridine synthase RsuA/RluA-like domain-containing protein</fullName>
    </recommendedName>
</protein>
<dbReference type="GO" id="GO:0003723">
    <property type="term" value="F:RNA binding"/>
    <property type="evidence" value="ECO:0007669"/>
    <property type="project" value="InterPro"/>
</dbReference>
<reference evidence="3" key="1">
    <citation type="journal article" date="2013" name="Nature">
        <title>Pan genome of the phytoplankton Emiliania underpins its global distribution.</title>
        <authorList>
            <person name="Read B.A."/>
            <person name="Kegel J."/>
            <person name="Klute M.J."/>
            <person name="Kuo A."/>
            <person name="Lefebvre S.C."/>
            <person name="Maumus F."/>
            <person name="Mayer C."/>
            <person name="Miller J."/>
            <person name="Monier A."/>
            <person name="Salamov A."/>
            <person name="Young J."/>
            <person name="Aguilar M."/>
            <person name="Claverie J.M."/>
            <person name="Frickenhaus S."/>
            <person name="Gonzalez K."/>
            <person name="Herman E.K."/>
            <person name="Lin Y.C."/>
            <person name="Napier J."/>
            <person name="Ogata H."/>
            <person name="Sarno A.F."/>
            <person name="Shmutz J."/>
            <person name="Schroeder D."/>
            <person name="de Vargas C."/>
            <person name="Verret F."/>
            <person name="von Dassow P."/>
            <person name="Valentin K."/>
            <person name="Van de Peer Y."/>
            <person name="Wheeler G."/>
            <person name="Dacks J.B."/>
            <person name="Delwiche C.F."/>
            <person name="Dyhrman S.T."/>
            <person name="Glockner G."/>
            <person name="John U."/>
            <person name="Richards T."/>
            <person name="Worden A.Z."/>
            <person name="Zhang X."/>
            <person name="Grigoriev I.V."/>
            <person name="Allen A.E."/>
            <person name="Bidle K."/>
            <person name="Borodovsky M."/>
            <person name="Bowler C."/>
            <person name="Brownlee C."/>
            <person name="Cock J.M."/>
            <person name="Elias M."/>
            <person name="Gladyshev V.N."/>
            <person name="Groth M."/>
            <person name="Guda C."/>
            <person name="Hadaegh A."/>
            <person name="Iglesias-Rodriguez M.D."/>
            <person name="Jenkins J."/>
            <person name="Jones B.M."/>
            <person name="Lawson T."/>
            <person name="Leese F."/>
            <person name="Lindquist E."/>
            <person name="Lobanov A."/>
            <person name="Lomsadze A."/>
            <person name="Malik S.B."/>
            <person name="Marsh M.E."/>
            <person name="Mackinder L."/>
            <person name="Mock T."/>
            <person name="Mueller-Roeber B."/>
            <person name="Pagarete A."/>
            <person name="Parker M."/>
            <person name="Probert I."/>
            <person name="Quesneville H."/>
            <person name="Raines C."/>
            <person name="Rensing S.A."/>
            <person name="Riano-Pachon D.M."/>
            <person name="Richier S."/>
            <person name="Rokitta S."/>
            <person name="Shiraiwa Y."/>
            <person name="Soanes D.M."/>
            <person name="van der Giezen M."/>
            <person name="Wahlund T.M."/>
            <person name="Williams B."/>
            <person name="Wilson W."/>
            <person name="Wolfe G."/>
            <person name="Wurch L.L."/>
        </authorList>
    </citation>
    <scope>NUCLEOTIDE SEQUENCE</scope>
</reference>